<dbReference type="Ensembl" id="ENSCMIT00000008229.1">
    <property type="protein sequence ID" value="ENSCMIP00000007998.1"/>
    <property type="gene ID" value="ENSCMIG00000004308.1"/>
</dbReference>
<keyword evidence="3" id="KW-0547">Nucleotide-binding</keyword>
<comment type="similarity">
    <text evidence="1">Belongs to the protein kinase superfamily. STE Ser/Thr protein kinase family. STE20 subfamily.</text>
</comment>
<evidence type="ECO:0000313" key="7">
    <source>
        <dbReference type="Proteomes" id="UP000314986"/>
    </source>
</evidence>
<reference evidence="6" key="5">
    <citation type="submission" date="2025-09" db="UniProtKB">
        <authorList>
            <consortium name="Ensembl"/>
        </authorList>
    </citation>
    <scope>IDENTIFICATION</scope>
</reference>
<reference evidence="6" key="4">
    <citation type="submission" date="2025-08" db="UniProtKB">
        <authorList>
            <consortium name="Ensembl"/>
        </authorList>
    </citation>
    <scope>IDENTIFICATION</scope>
</reference>
<proteinExistence type="inferred from homology"/>
<dbReference type="Pfam" id="PF00069">
    <property type="entry name" value="Pkinase"/>
    <property type="match status" value="1"/>
</dbReference>
<organism evidence="6 7">
    <name type="scientific">Callorhinchus milii</name>
    <name type="common">Ghost shark</name>
    <dbReference type="NCBI Taxonomy" id="7868"/>
    <lineage>
        <taxon>Eukaryota</taxon>
        <taxon>Metazoa</taxon>
        <taxon>Chordata</taxon>
        <taxon>Craniata</taxon>
        <taxon>Vertebrata</taxon>
        <taxon>Chondrichthyes</taxon>
        <taxon>Holocephali</taxon>
        <taxon>Chimaeriformes</taxon>
        <taxon>Callorhinchidae</taxon>
        <taxon>Callorhinchus</taxon>
    </lineage>
</organism>
<sequence>MNLQQQPKKELIINEILVMRENKNPNIVNYLDSYLVGDELWVVMEYLAGGSLTDVVTETCMVEGQIAAVCREVSSSLYNIR</sequence>
<keyword evidence="4" id="KW-0067">ATP-binding</keyword>
<name>A0A4W3GUR4_CALMI</name>
<dbReference type="SUPFAM" id="SSF56112">
    <property type="entry name" value="Protein kinase-like (PK-like)"/>
    <property type="match status" value="1"/>
</dbReference>
<evidence type="ECO:0000256" key="3">
    <source>
        <dbReference type="ARBA" id="ARBA00022741"/>
    </source>
</evidence>
<evidence type="ECO:0000256" key="4">
    <source>
        <dbReference type="ARBA" id="ARBA00022840"/>
    </source>
</evidence>
<dbReference type="GO" id="GO:0005524">
    <property type="term" value="F:ATP binding"/>
    <property type="evidence" value="ECO:0007669"/>
    <property type="project" value="UniProtKB-KW"/>
</dbReference>
<dbReference type="InParanoid" id="A0A4W3GUR4"/>
<dbReference type="InterPro" id="IPR011009">
    <property type="entry name" value="Kinase-like_dom_sf"/>
</dbReference>
<dbReference type="PANTHER" id="PTHR45832">
    <property type="entry name" value="SERINE/THREONINE-PROTEIN KINASE SAMKA-RELATED-RELATED"/>
    <property type="match status" value="1"/>
</dbReference>
<dbReference type="GeneTree" id="ENSGT00950000182988"/>
<dbReference type="STRING" id="7868.ENSCMIP00000007998"/>
<reference evidence="7" key="2">
    <citation type="journal article" date="2007" name="PLoS Biol.">
        <title>Survey sequencing and comparative analysis of the elephant shark (Callorhinchus milii) genome.</title>
        <authorList>
            <person name="Venkatesh B."/>
            <person name="Kirkness E.F."/>
            <person name="Loh Y.H."/>
            <person name="Halpern A.L."/>
            <person name="Lee A.P."/>
            <person name="Johnson J."/>
            <person name="Dandona N."/>
            <person name="Viswanathan L.D."/>
            <person name="Tay A."/>
            <person name="Venter J.C."/>
            <person name="Strausberg R.L."/>
            <person name="Brenner S."/>
        </authorList>
    </citation>
    <scope>NUCLEOTIDE SEQUENCE [LARGE SCALE GENOMIC DNA]</scope>
</reference>
<dbReference type="InterPro" id="IPR051931">
    <property type="entry name" value="PAK3-like"/>
</dbReference>
<dbReference type="PANTHER" id="PTHR45832:SF22">
    <property type="entry name" value="SERINE_THREONINE-PROTEIN KINASE SAMKA-RELATED"/>
    <property type="match status" value="1"/>
</dbReference>
<dbReference type="Proteomes" id="UP000314986">
    <property type="component" value="Unassembled WGS sequence"/>
</dbReference>
<keyword evidence="7" id="KW-1185">Reference proteome</keyword>
<evidence type="ECO:0000256" key="2">
    <source>
        <dbReference type="ARBA" id="ARBA00012513"/>
    </source>
</evidence>
<evidence type="ECO:0000259" key="5">
    <source>
        <dbReference type="PROSITE" id="PS50011"/>
    </source>
</evidence>
<reference evidence="7" key="1">
    <citation type="journal article" date="2006" name="Science">
        <title>Ancient noncoding elements conserved in the human genome.</title>
        <authorList>
            <person name="Venkatesh B."/>
            <person name="Kirkness E.F."/>
            <person name="Loh Y.H."/>
            <person name="Halpern A.L."/>
            <person name="Lee A.P."/>
            <person name="Johnson J."/>
            <person name="Dandona N."/>
            <person name="Viswanathan L.D."/>
            <person name="Tay A."/>
            <person name="Venter J.C."/>
            <person name="Strausberg R.L."/>
            <person name="Brenner S."/>
        </authorList>
    </citation>
    <scope>NUCLEOTIDE SEQUENCE [LARGE SCALE GENOMIC DNA]</scope>
</reference>
<dbReference type="AlphaFoldDB" id="A0A4W3GUR4"/>
<dbReference type="InterPro" id="IPR000719">
    <property type="entry name" value="Prot_kinase_dom"/>
</dbReference>
<protein>
    <recommendedName>
        <fullName evidence="2">non-specific serine/threonine protein kinase</fullName>
        <ecNumber evidence="2">2.7.11.1</ecNumber>
    </recommendedName>
</protein>
<evidence type="ECO:0000313" key="6">
    <source>
        <dbReference type="Ensembl" id="ENSCMIP00000007998.1"/>
    </source>
</evidence>
<dbReference type="Gene3D" id="3.30.200.20">
    <property type="entry name" value="Phosphorylase Kinase, domain 1"/>
    <property type="match status" value="1"/>
</dbReference>
<dbReference type="EC" id="2.7.11.1" evidence="2"/>
<reference evidence="7" key="3">
    <citation type="journal article" date="2014" name="Nature">
        <title>Elephant shark genome provides unique insights into gnathostome evolution.</title>
        <authorList>
            <consortium name="International Elephant Shark Genome Sequencing Consortium"/>
            <person name="Venkatesh B."/>
            <person name="Lee A.P."/>
            <person name="Ravi V."/>
            <person name="Maurya A.K."/>
            <person name="Lian M.M."/>
            <person name="Swann J.B."/>
            <person name="Ohta Y."/>
            <person name="Flajnik M.F."/>
            <person name="Sutoh Y."/>
            <person name="Kasahara M."/>
            <person name="Hoon S."/>
            <person name="Gangu V."/>
            <person name="Roy S.W."/>
            <person name="Irimia M."/>
            <person name="Korzh V."/>
            <person name="Kondrychyn I."/>
            <person name="Lim Z.W."/>
            <person name="Tay B.H."/>
            <person name="Tohari S."/>
            <person name="Kong K.W."/>
            <person name="Ho S."/>
            <person name="Lorente-Galdos B."/>
            <person name="Quilez J."/>
            <person name="Marques-Bonet T."/>
            <person name="Raney B.J."/>
            <person name="Ingham P.W."/>
            <person name="Tay A."/>
            <person name="Hillier L.W."/>
            <person name="Minx P."/>
            <person name="Boehm T."/>
            <person name="Wilson R.K."/>
            <person name="Brenner S."/>
            <person name="Warren W.C."/>
        </authorList>
    </citation>
    <scope>NUCLEOTIDE SEQUENCE [LARGE SCALE GENOMIC DNA]</scope>
</reference>
<evidence type="ECO:0000256" key="1">
    <source>
        <dbReference type="ARBA" id="ARBA00008874"/>
    </source>
</evidence>
<dbReference type="PROSITE" id="PS50011">
    <property type="entry name" value="PROTEIN_KINASE_DOM"/>
    <property type="match status" value="1"/>
</dbReference>
<dbReference type="OMA" id="CMVEGQI"/>
<feature type="domain" description="Protein kinase" evidence="5">
    <location>
        <begin position="1"/>
        <end position="81"/>
    </location>
</feature>
<accession>A0A4W3GUR4</accession>
<dbReference type="GO" id="GO:0004674">
    <property type="term" value="F:protein serine/threonine kinase activity"/>
    <property type="evidence" value="ECO:0007669"/>
    <property type="project" value="UniProtKB-EC"/>
</dbReference>